<dbReference type="InterPro" id="IPR000086">
    <property type="entry name" value="NUDIX_hydrolase_dom"/>
</dbReference>
<keyword evidence="6 11" id="KW-0378">Hydrolase</keyword>
<dbReference type="InterPro" id="IPR015375">
    <property type="entry name" value="NADH_PPase-like_N"/>
</dbReference>
<keyword evidence="7" id="KW-0460">Magnesium</keyword>
<organism evidence="11 12">
    <name type="scientific">Pseudonocardia parietis</name>
    <dbReference type="NCBI Taxonomy" id="570936"/>
    <lineage>
        <taxon>Bacteria</taxon>
        <taxon>Bacillati</taxon>
        <taxon>Actinomycetota</taxon>
        <taxon>Actinomycetes</taxon>
        <taxon>Pseudonocardiales</taxon>
        <taxon>Pseudonocardiaceae</taxon>
        <taxon>Pseudonocardia</taxon>
    </lineage>
</organism>
<proteinExistence type="inferred from homology"/>
<protein>
    <recommendedName>
        <fullName evidence="4">NAD(+) diphosphatase</fullName>
        <ecNumber evidence="4">3.6.1.22</ecNumber>
    </recommendedName>
</protein>
<name>A0ABS4W3G1_9PSEU</name>
<dbReference type="PANTHER" id="PTHR42904:SF6">
    <property type="entry name" value="NAD-CAPPED RNA HYDROLASE NUDT12"/>
    <property type="match status" value="1"/>
</dbReference>
<dbReference type="PROSITE" id="PS00893">
    <property type="entry name" value="NUDIX_BOX"/>
    <property type="match status" value="1"/>
</dbReference>
<evidence type="ECO:0000256" key="1">
    <source>
        <dbReference type="ARBA" id="ARBA00001946"/>
    </source>
</evidence>
<comment type="caution">
    <text evidence="11">The sequence shown here is derived from an EMBL/GenBank/DDBJ whole genome shotgun (WGS) entry which is preliminary data.</text>
</comment>
<evidence type="ECO:0000259" key="10">
    <source>
        <dbReference type="PROSITE" id="PS51462"/>
    </source>
</evidence>
<feature type="domain" description="Nudix hydrolase" evidence="10">
    <location>
        <begin position="185"/>
        <end position="310"/>
    </location>
</feature>
<dbReference type="PROSITE" id="PS51462">
    <property type="entry name" value="NUDIX"/>
    <property type="match status" value="1"/>
</dbReference>
<evidence type="ECO:0000256" key="7">
    <source>
        <dbReference type="ARBA" id="ARBA00022842"/>
    </source>
</evidence>
<accession>A0ABS4W3G1</accession>
<dbReference type="InterPro" id="IPR049734">
    <property type="entry name" value="NudC-like_C"/>
</dbReference>
<comment type="cofactor">
    <cofactor evidence="1">
        <name>Mg(2+)</name>
        <dbReference type="ChEBI" id="CHEBI:18420"/>
    </cofactor>
</comment>
<dbReference type="PANTHER" id="PTHR42904">
    <property type="entry name" value="NUDIX HYDROLASE, NUDC SUBFAMILY"/>
    <property type="match status" value="1"/>
</dbReference>
<dbReference type="InterPro" id="IPR015376">
    <property type="entry name" value="Znr_NADH_PPase"/>
</dbReference>
<comment type="similarity">
    <text evidence="3">Belongs to the Nudix hydrolase family. NudC subfamily.</text>
</comment>
<evidence type="ECO:0000256" key="5">
    <source>
        <dbReference type="ARBA" id="ARBA00022723"/>
    </source>
</evidence>
<dbReference type="Pfam" id="PF09297">
    <property type="entry name" value="Zn_ribbon_NUD"/>
    <property type="match status" value="1"/>
</dbReference>
<dbReference type="InterPro" id="IPR020084">
    <property type="entry name" value="NUDIX_hydrolase_CS"/>
</dbReference>
<evidence type="ECO:0000313" key="11">
    <source>
        <dbReference type="EMBL" id="MBP2370740.1"/>
    </source>
</evidence>
<reference evidence="11 12" key="1">
    <citation type="submission" date="2021-03" db="EMBL/GenBank/DDBJ databases">
        <title>Sequencing the genomes of 1000 actinobacteria strains.</title>
        <authorList>
            <person name="Klenk H.-P."/>
        </authorList>
    </citation>
    <scope>NUCLEOTIDE SEQUENCE [LARGE SCALE GENOMIC DNA]</scope>
    <source>
        <strain evidence="11 12">DSM 45256</strain>
    </source>
</reference>
<dbReference type="InterPro" id="IPR050241">
    <property type="entry name" value="NAD-cap_RNA_hydrolase_NudC"/>
</dbReference>
<dbReference type="Pfam" id="PF00293">
    <property type="entry name" value="NUDIX"/>
    <property type="match status" value="1"/>
</dbReference>
<evidence type="ECO:0000256" key="6">
    <source>
        <dbReference type="ARBA" id="ARBA00022801"/>
    </source>
</evidence>
<dbReference type="CDD" id="cd03429">
    <property type="entry name" value="NUDIX_NADH_pyrophosphatase_Nudt13"/>
    <property type="match status" value="1"/>
</dbReference>
<evidence type="ECO:0000256" key="8">
    <source>
        <dbReference type="ARBA" id="ARBA00023027"/>
    </source>
</evidence>
<sequence>MSRGYFELTDQPVLSRNILDRDERLRLDPVYVRDSWPKARVVVVDESGRTPVDWQVDPDREFRETDAAAWDAAAGRGGQVRTRAGTDLAPEPPAEAVLLGESEGVPYWAVRGGPAWTAADDPGEWADLRAAGAFLDPLGSGLLTCAVSTLNWHDRARFCAVDGTRTRPHNAGWARICENGHEEYPRTDPAVICLVHDGADRVLLARQPVWPVGRYSVLAGFVESGESLEACVHREIAEEVGLDVTDVRYLGSQAWPFPRSLMVGFHAIADPDALLVPQEGEIADALWITRDQLRAALARGDWGAPEGRDAHERTDPVVRLPGRVSIARTMLDAWAAVGL</sequence>
<evidence type="ECO:0000256" key="2">
    <source>
        <dbReference type="ARBA" id="ARBA00001947"/>
    </source>
</evidence>
<evidence type="ECO:0000256" key="4">
    <source>
        <dbReference type="ARBA" id="ARBA00012381"/>
    </source>
</evidence>
<keyword evidence="12" id="KW-1185">Reference proteome</keyword>
<dbReference type="EC" id="3.6.1.22" evidence="4"/>
<comment type="cofactor">
    <cofactor evidence="2">
        <name>Zn(2+)</name>
        <dbReference type="ChEBI" id="CHEBI:29105"/>
    </cofactor>
</comment>
<keyword evidence="5" id="KW-0479">Metal-binding</keyword>
<evidence type="ECO:0000313" key="12">
    <source>
        <dbReference type="Proteomes" id="UP001519295"/>
    </source>
</evidence>
<dbReference type="Gene3D" id="3.90.79.20">
    <property type="match status" value="1"/>
</dbReference>
<dbReference type="RefSeq" id="WP_210034240.1">
    <property type="nucleotide sequence ID" value="NZ_JAGINU010000001.1"/>
</dbReference>
<keyword evidence="8" id="KW-0520">NAD</keyword>
<gene>
    <name evidence="11" type="ORF">JOF36_006436</name>
</gene>
<evidence type="ECO:0000256" key="9">
    <source>
        <dbReference type="ARBA" id="ARBA00023679"/>
    </source>
</evidence>
<evidence type="ECO:0000256" key="3">
    <source>
        <dbReference type="ARBA" id="ARBA00009595"/>
    </source>
</evidence>
<dbReference type="NCBIfam" id="NF001299">
    <property type="entry name" value="PRK00241.1"/>
    <property type="match status" value="1"/>
</dbReference>
<dbReference type="EMBL" id="JAGINU010000001">
    <property type="protein sequence ID" value="MBP2370740.1"/>
    <property type="molecule type" value="Genomic_DNA"/>
</dbReference>
<comment type="catalytic activity">
    <reaction evidence="9">
        <text>a 5'-end NAD(+)-phospho-ribonucleoside in mRNA + H2O = a 5'-end phospho-adenosine-phospho-ribonucleoside in mRNA + beta-nicotinamide D-ribonucleotide + 2 H(+)</text>
        <dbReference type="Rhea" id="RHEA:60876"/>
        <dbReference type="Rhea" id="RHEA-COMP:15698"/>
        <dbReference type="Rhea" id="RHEA-COMP:15719"/>
        <dbReference type="ChEBI" id="CHEBI:14649"/>
        <dbReference type="ChEBI" id="CHEBI:15377"/>
        <dbReference type="ChEBI" id="CHEBI:15378"/>
        <dbReference type="ChEBI" id="CHEBI:144029"/>
        <dbReference type="ChEBI" id="CHEBI:144051"/>
    </reaction>
    <physiologicalReaction direction="left-to-right" evidence="9">
        <dbReference type="Rhea" id="RHEA:60877"/>
    </physiologicalReaction>
</comment>
<dbReference type="Pfam" id="PF09296">
    <property type="entry name" value="NUDIX-like"/>
    <property type="match status" value="1"/>
</dbReference>
<dbReference type="Gene3D" id="3.90.79.10">
    <property type="entry name" value="Nucleoside Triphosphate Pyrophosphohydrolase"/>
    <property type="match status" value="1"/>
</dbReference>
<dbReference type="Proteomes" id="UP001519295">
    <property type="component" value="Unassembled WGS sequence"/>
</dbReference>
<dbReference type="InterPro" id="IPR015797">
    <property type="entry name" value="NUDIX_hydrolase-like_dom_sf"/>
</dbReference>
<dbReference type="GO" id="GO:0016787">
    <property type="term" value="F:hydrolase activity"/>
    <property type="evidence" value="ECO:0007669"/>
    <property type="project" value="UniProtKB-KW"/>
</dbReference>
<dbReference type="SUPFAM" id="SSF55811">
    <property type="entry name" value="Nudix"/>
    <property type="match status" value="1"/>
</dbReference>